<dbReference type="Proteomes" id="UP001284654">
    <property type="component" value="Unassembled WGS sequence"/>
</dbReference>
<dbReference type="RefSeq" id="WP_005177747.1">
    <property type="nucleotide sequence ID" value="NZ_CAXNYR010000004.1"/>
</dbReference>
<gene>
    <name evidence="2" type="ORF">MSG88_07405</name>
</gene>
<dbReference type="AlphaFoldDB" id="A0AAW8Z5L6"/>
<feature type="compositionally biased region" description="Basic and acidic residues" evidence="1">
    <location>
        <begin position="36"/>
        <end position="47"/>
    </location>
</feature>
<comment type="caution">
    <text evidence="2">The sequence shown here is derived from an EMBL/GenBank/DDBJ whole genome shotgun (WGS) entry which is preliminary data.</text>
</comment>
<proteinExistence type="predicted"/>
<evidence type="ECO:0000313" key="2">
    <source>
        <dbReference type="EMBL" id="MDV4315596.1"/>
    </source>
</evidence>
<evidence type="ECO:0000256" key="1">
    <source>
        <dbReference type="SAM" id="MobiDB-lite"/>
    </source>
</evidence>
<feature type="region of interest" description="Disordered" evidence="1">
    <location>
        <begin position="1"/>
        <end position="47"/>
    </location>
</feature>
<organism evidence="2 3">
    <name type="scientific">Acinetobacter indicus</name>
    <dbReference type="NCBI Taxonomy" id="756892"/>
    <lineage>
        <taxon>Bacteria</taxon>
        <taxon>Pseudomonadati</taxon>
        <taxon>Pseudomonadota</taxon>
        <taxon>Gammaproteobacteria</taxon>
        <taxon>Moraxellales</taxon>
        <taxon>Moraxellaceae</taxon>
        <taxon>Acinetobacter</taxon>
    </lineage>
</organism>
<dbReference type="EMBL" id="JAWJYY010000001">
    <property type="protein sequence ID" value="MDV4315596.1"/>
    <property type="molecule type" value="Genomic_DNA"/>
</dbReference>
<feature type="compositionally biased region" description="Low complexity" evidence="1">
    <location>
        <begin position="11"/>
        <end position="21"/>
    </location>
</feature>
<name>A0AAW8Z5L6_9GAMM</name>
<accession>A0AAW8Z5L6</accession>
<protein>
    <submittedName>
        <fullName evidence="2">Uncharacterized protein</fullName>
    </submittedName>
</protein>
<sequence>MAKPEKTSNEKTQQQQPQPKTDSQVIPNKKNPHPQHPRDKQDTAVQR</sequence>
<reference evidence="2" key="1">
    <citation type="submission" date="2023-10" db="EMBL/GenBank/DDBJ databases">
        <authorList>
            <person name="Sykes E.M.E."/>
            <person name="Khan I.U.H."/>
            <person name="Kumar A."/>
        </authorList>
    </citation>
    <scope>NUCLEOTIDE SEQUENCE</scope>
    <source>
        <strain evidence="2">IK5</strain>
    </source>
</reference>
<evidence type="ECO:0000313" key="3">
    <source>
        <dbReference type="Proteomes" id="UP001284654"/>
    </source>
</evidence>